<dbReference type="Gene3D" id="1.10.10.10">
    <property type="entry name" value="Winged helix-like DNA-binding domain superfamily/Winged helix DNA-binding domain"/>
    <property type="match status" value="1"/>
</dbReference>
<dbReference type="PROSITE" id="PS50949">
    <property type="entry name" value="HTH_GNTR"/>
    <property type="match status" value="1"/>
</dbReference>
<dbReference type="InterPro" id="IPR000524">
    <property type="entry name" value="Tscrpt_reg_HTH_GntR"/>
</dbReference>
<organism evidence="6 7">
    <name type="scientific">Ornithinimicrobium cryptoxanthini</name>
    <dbReference type="NCBI Taxonomy" id="2934161"/>
    <lineage>
        <taxon>Bacteria</taxon>
        <taxon>Bacillati</taxon>
        <taxon>Actinomycetota</taxon>
        <taxon>Actinomycetes</taxon>
        <taxon>Micrococcales</taxon>
        <taxon>Ornithinimicrobiaceae</taxon>
        <taxon>Ornithinimicrobium</taxon>
    </lineage>
</organism>
<evidence type="ECO:0000256" key="4">
    <source>
        <dbReference type="SAM" id="MobiDB-lite"/>
    </source>
</evidence>
<evidence type="ECO:0000256" key="3">
    <source>
        <dbReference type="ARBA" id="ARBA00023163"/>
    </source>
</evidence>
<dbReference type="PRINTS" id="PR00035">
    <property type="entry name" value="HTHGNTR"/>
</dbReference>
<dbReference type="InterPro" id="IPR036390">
    <property type="entry name" value="WH_DNA-bd_sf"/>
</dbReference>
<dbReference type="RefSeq" id="WP_252621685.1">
    <property type="nucleotide sequence ID" value="NZ_CP099490.1"/>
</dbReference>
<dbReference type="InterPro" id="IPR008920">
    <property type="entry name" value="TF_FadR/GntR_C"/>
</dbReference>
<reference evidence="6" key="1">
    <citation type="submission" date="2022-06" db="EMBL/GenBank/DDBJ databases">
        <title>Ornithinimicrobium JY.X270.</title>
        <authorList>
            <person name="Huang Y."/>
        </authorList>
    </citation>
    <scope>NUCLEOTIDE SEQUENCE</scope>
    <source>
        <strain evidence="6">JY.X270</strain>
    </source>
</reference>
<keyword evidence="3" id="KW-0804">Transcription</keyword>
<dbReference type="EMBL" id="CP099490">
    <property type="protein sequence ID" value="USQ76983.1"/>
    <property type="molecule type" value="Genomic_DNA"/>
</dbReference>
<dbReference type="SMART" id="SM00895">
    <property type="entry name" value="FCD"/>
    <property type="match status" value="1"/>
</dbReference>
<evidence type="ECO:0000256" key="2">
    <source>
        <dbReference type="ARBA" id="ARBA00023125"/>
    </source>
</evidence>
<dbReference type="SUPFAM" id="SSF46785">
    <property type="entry name" value="Winged helix' DNA-binding domain"/>
    <property type="match status" value="1"/>
</dbReference>
<feature type="domain" description="HTH gntR-type" evidence="5">
    <location>
        <begin position="16"/>
        <end position="84"/>
    </location>
</feature>
<dbReference type="SUPFAM" id="SSF48008">
    <property type="entry name" value="GntR ligand-binding domain-like"/>
    <property type="match status" value="1"/>
</dbReference>
<protein>
    <submittedName>
        <fullName evidence="6">GntR family transcriptional regulator</fullName>
    </submittedName>
</protein>
<evidence type="ECO:0000259" key="5">
    <source>
        <dbReference type="PROSITE" id="PS50949"/>
    </source>
</evidence>
<accession>A0ABY4YKX2</accession>
<gene>
    <name evidence="6" type="ORF">NF557_03425</name>
</gene>
<keyword evidence="7" id="KW-1185">Reference proteome</keyword>
<name>A0ABY4YKX2_9MICO</name>
<sequence length="263" mass="28805">MSISQEARPPLPRRRRQTGWSTAEEIKGFIRDEGLTPGDPLPTEAELGDALGVSRSSVREAIRTLESLDIVKVRHGYGTYVGGLSLAPLVSGLIFRGSLNQDGSFRTLREVLQVRIALDLGVADELSQVYRGTTNDELRELVDEMRRRSHAGEFFTDQDGEFHRRLLSPLDNTIVRQLVGAFWEVHTCVVPMLAIPTSAAIDDTVEAHEHMLSALEEGDSLAYQEAVIQHYAPLQRSIELAVAAARDAAPLADPGVVSAGERG</sequence>
<keyword evidence="1" id="KW-0805">Transcription regulation</keyword>
<evidence type="ECO:0000256" key="1">
    <source>
        <dbReference type="ARBA" id="ARBA00023015"/>
    </source>
</evidence>
<keyword evidence="2" id="KW-0238">DNA-binding</keyword>
<feature type="region of interest" description="Disordered" evidence="4">
    <location>
        <begin position="1"/>
        <end position="20"/>
    </location>
</feature>
<dbReference type="Proteomes" id="UP001056535">
    <property type="component" value="Chromosome"/>
</dbReference>
<dbReference type="PANTHER" id="PTHR43537:SF5">
    <property type="entry name" value="UXU OPERON TRANSCRIPTIONAL REGULATOR"/>
    <property type="match status" value="1"/>
</dbReference>
<dbReference type="Pfam" id="PF00392">
    <property type="entry name" value="GntR"/>
    <property type="match status" value="1"/>
</dbReference>
<proteinExistence type="predicted"/>
<evidence type="ECO:0000313" key="6">
    <source>
        <dbReference type="EMBL" id="USQ76983.1"/>
    </source>
</evidence>
<dbReference type="InterPro" id="IPR036388">
    <property type="entry name" value="WH-like_DNA-bd_sf"/>
</dbReference>
<evidence type="ECO:0000313" key="7">
    <source>
        <dbReference type="Proteomes" id="UP001056535"/>
    </source>
</evidence>
<dbReference type="Pfam" id="PF07729">
    <property type="entry name" value="FCD"/>
    <property type="match status" value="1"/>
</dbReference>
<dbReference type="InterPro" id="IPR011711">
    <property type="entry name" value="GntR_C"/>
</dbReference>
<dbReference type="Gene3D" id="1.20.120.530">
    <property type="entry name" value="GntR ligand-binding domain-like"/>
    <property type="match status" value="1"/>
</dbReference>
<dbReference type="PANTHER" id="PTHR43537">
    <property type="entry name" value="TRANSCRIPTIONAL REGULATOR, GNTR FAMILY"/>
    <property type="match status" value="1"/>
</dbReference>
<dbReference type="SMART" id="SM00345">
    <property type="entry name" value="HTH_GNTR"/>
    <property type="match status" value="1"/>
</dbReference>
<dbReference type="CDD" id="cd07377">
    <property type="entry name" value="WHTH_GntR"/>
    <property type="match status" value="1"/>
</dbReference>